<dbReference type="NCBIfam" id="NF009992">
    <property type="entry name" value="PRK13461.1"/>
    <property type="match status" value="1"/>
</dbReference>
<evidence type="ECO:0000256" key="2">
    <source>
        <dbReference type="ARBA" id="ARBA00022448"/>
    </source>
</evidence>
<evidence type="ECO:0000256" key="1">
    <source>
        <dbReference type="ARBA" id="ARBA00005513"/>
    </source>
</evidence>
<dbReference type="GO" id="GO:0046961">
    <property type="term" value="F:proton-transporting ATPase activity, rotational mechanism"/>
    <property type="evidence" value="ECO:0007669"/>
    <property type="project" value="TreeGrafter"/>
</dbReference>
<dbReference type="CDD" id="cd06503">
    <property type="entry name" value="ATP-synt_Fo_b"/>
    <property type="match status" value="1"/>
</dbReference>
<keyword evidence="10 13" id="KW-0066">ATP synthesis</keyword>
<dbReference type="GO" id="GO:0045259">
    <property type="term" value="C:proton-transporting ATP synthase complex"/>
    <property type="evidence" value="ECO:0007669"/>
    <property type="project" value="UniProtKB-KW"/>
</dbReference>
<dbReference type="Pfam" id="PF00430">
    <property type="entry name" value="ATP-synt_B"/>
    <property type="match status" value="1"/>
</dbReference>
<dbReference type="InterPro" id="IPR028987">
    <property type="entry name" value="ATP_synth_B-like_membr_sf"/>
</dbReference>
<keyword evidence="5 13" id="KW-0812">Transmembrane</keyword>
<evidence type="ECO:0000256" key="5">
    <source>
        <dbReference type="ARBA" id="ARBA00022692"/>
    </source>
</evidence>
<dbReference type="EMBL" id="LITT01000023">
    <property type="protein sequence ID" value="OAA86710.1"/>
    <property type="molecule type" value="Genomic_DNA"/>
</dbReference>
<keyword evidence="7 13" id="KW-1133">Transmembrane helix</keyword>
<dbReference type="HAMAP" id="MF_01398">
    <property type="entry name" value="ATP_synth_b_bprime"/>
    <property type="match status" value="1"/>
</dbReference>
<feature type="coiled-coil region" evidence="15">
    <location>
        <begin position="38"/>
        <end position="72"/>
    </location>
</feature>
<keyword evidence="9 13" id="KW-0472">Membrane</keyword>
<evidence type="ECO:0000256" key="11">
    <source>
        <dbReference type="ARBA" id="ARBA00025198"/>
    </source>
</evidence>
<dbReference type="RefSeq" id="WP_063555562.1">
    <property type="nucleotide sequence ID" value="NZ_LITT01000023.1"/>
</dbReference>
<keyword evidence="4 13" id="KW-0138">CF(0)</keyword>
<evidence type="ECO:0000256" key="8">
    <source>
        <dbReference type="ARBA" id="ARBA00023065"/>
    </source>
</evidence>
<dbReference type="SUPFAM" id="SSF81573">
    <property type="entry name" value="F1F0 ATP synthase subunit B, membrane domain"/>
    <property type="match status" value="1"/>
</dbReference>
<keyword evidence="2 13" id="KW-0813">Transport</keyword>
<dbReference type="InterPro" id="IPR050059">
    <property type="entry name" value="ATP_synthase_B_chain"/>
</dbReference>
<gene>
    <name evidence="13 16" type="primary">atpF</name>
    <name evidence="16" type="ORF">WY13_02098</name>
</gene>
<evidence type="ECO:0000256" key="3">
    <source>
        <dbReference type="ARBA" id="ARBA00022475"/>
    </source>
</evidence>
<sequence length="159" mass="18250">MEIHVSQIIATIINFLILYFILRHFLFKPVNDTIDKRQNEIVTKINKTEEDMKKAEELRIENKNKLSLAKQEGKNIVEDYKVKAGKVSSDILKEAHEEAQTIVKRAKVEAEREKEKAADEIKGQVIDLAVLVSSRALEGSIDEEQHRRLIKDFIAKVGI</sequence>
<name>A0A168NP14_9CLOT</name>
<comment type="subcellular location">
    <subcellularLocation>
        <location evidence="13">Cell membrane</location>
        <topology evidence="13">Single-pass membrane protein</topology>
    </subcellularLocation>
    <subcellularLocation>
        <location evidence="12">Endomembrane system</location>
        <topology evidence="12">Single-pass membrane protein</topology>
    </subcellularLocation>
</comment>
<dbReference type="GO" id="GO:0046933">
    <property type="term" value="F:proton-transporting ATP synthase activity, rotational mechanism"/>
    <property type="evidence" value="ECO:0007669"/>
    <property type="project" value="UniProtKB-UniRule"/>
</dbReference>
<comment type="function">
    <text evidence="13">Component of the F(0) channel, it forms part of the peripheral stalk, linking F(1) to F(0).</text>
</comment>
<evidence type="ECO:0000256" key="6">
    <source>
        <dbReference type="ARBA" id="ARBA00022781"/>
    </source>
</evidence>
<dbReference type="PANTHER" id="PTHR33445">
    <property type="entry name" value="ATP SYNTHASE SUBUNIT B', CHLOROPLASTIC"/>
    <property type="match status" value="1"/>
</dbReference>
<evidence type="ECO:0000256" key="4">
    <source>
        <dbReference type="ARBA" id="ARBA00022547"/>
    </source>
</evidence>
<evidence type="ECO:0000256" key="12">
    <source>
        <dbReference type="ARBA" id="ARBA00037847"/>
    </source>
</evidence>
<evidence type="ECO:0000256" key="14">
    <source>
        <dbReference type="RuleBase" id="RU003848"/>
    </source>
</evidence>
<dbReference type="OrthoDB" id="9795863at2"/>
<organism evidence="16 17">
    <name type="scientific">Clostridium ljungdahlii</name>
    <dbReference type="NCBI Taxonomy" id="1538"/>
    <lineage>
        <taxon>Bacteria</taxon>
        <taxon>Bacillati</taxon>
        <taxon>Bacillota</taxon>
        <taxon>Clostridia</taxon>
        <taxon>Eubacteriales</taxon>
        <taxon>Clostridiaceae</taxon>
        <taxon>Clostridium</taxon>
    </lineage>
</organism>
<comment type="similarity">
    <text evidence="1 13 14">Belongs to the ATPase B chain family.</text>
</comment>
<accession>A0A168NP14</accession>
<dbReference type="AlphaFoldDB" id="A0A168NP14"/>
<dbReference type="NCBIfam" id="TIGR01144">
    <property type="entry name" value="ATP_synt_b"/>
    <property type="match status" value="1"/>
</dbReference>
<dbReference type="GO" id="GO:0005886">
    <property type="term" value="C:plasma membrane"/>
    <property type="evidence" value="ECO:0007669"/>
    <property type="project" value="UniProtKB-SubCell"/>
</dbReference>
<comment type="function">
    <text evidence="11 13">F(1)F(0) ATP synthase produces ATP from ADP in the presence of a proton or sodium gradient. F-type ATPases consist of two structural domains, F(1) containing the extramembraneous catalytic core and F(0) containing the membrane proton channel, linked together by a central stalk and a peripheral stalk. During catalysis, ATP synthesis in the catalytic domain of F(1) is coupled via a rotary mechanism of the central stalk subunits to proton translocation.</text>
</comment>
<dbReference type="PANTHER" id="PTHR33445:SF1">
    <property type="entry name" value="ATP SYNTHASE SUBUNIT B"/>
    <property type="match status" value="1"/>
</dbReference>
<dbReference type="PATRIC" id="fig|1538.10.peg.1699"/>
<reference evidence="16 17" key="1">
    <citation type="journal article" date="2015" name="Biotechnol. Bioeng.">
        <title>Genome sequence and phenotypic characterization of Caulobacter segnis.</title>
        <authorList>
            <person name="Patel S."/>
            <person name="Fletcher B."/>
            <person name="Scott D.C."/>
            <person name="Ely B."/>
        </authorList>
    </citation>
    <scope>NUCLEOTIDE SEQUENCE [LARGE SCALE GENOMIC DNA]</scope>
    <source>
        <strain evidence="16 17">ERI-2</strain>
    </source>
</reference>
<dbReference type="InterPro" id="IPR002146">
    <property type="entry name" value="ATP_synth_b/b'su_bac/chlpt"/>
</dbReference>
<keyword evidence="8 13" id="KW-0406">Ion transport</keyword>
<evidence type="ECO:0000256" key="9">
    <source>
        <dbReference type="ARBA" id="ARBA00023136"/>
    </source>
</evidence>
<evidence type="ECO:0000313" key="17">
    <source>
        <dbReference type="Proteomes" id="UP000077407"/>
    </source>
</evidence>
<dbReference type="Proteomes" id="UP000077407">
    <property type="component" value="Unassembled WGS sequence"/>
</dbReference>
<evidence type="ECO:0000256" key="15">
    <source>
        <dbReference type="SAM" id="Coils"/>
    </source>
</evidence>
<comment type="subunit">
    <text evidence="13">F-type ATPases have 2 components, F(1) - the catalytic core - and F(0) - the membrane proton channel. F(1) has five subunits: alpha(3), beta(3), gamma(1), delta(1), epsilon(1). F(0) has three main subunits: a(1), b(2) and c(10-14). The alpha and beta chains form an alternating ring which encloses part of the gamma chain. F(1) is attached to F(0) by a central stalk formed by the gamma and epsilon chains, while a peripheral stalk is formed by the delta and b chains.</text>
</comment>
<evidence type="ECO:0000313" key="16">
    <source>
        <dbReference type="EMBL" id="OAA86710.1"/>
    </source>
</evidence>
<proteinExistence type="inferred from homology"/>
<keyword evidence="15" id="KW-0175">Coiled coil</keyword>
<dbReference type="GO" id="GO:0012505">
    <property type="term" value="C:endomembrane system"/>
    <property type="evidence" value="ECO:0007669"/>
    <property type="project" value="UniProtKB-SubCell"/>
</dbReference>
<feature type="transmembrane region" description="Helical" evidence="13">
    <location>
        <begin position="6"/>
        <end position="27"/>
    </location>
</feature>
<keyword evidence="6 13" id="KW-0375">Hydrogen ion transport</keyword>
<protein>
    <recommendedName>
        <fullName evidence="13">ATP synthase subunit b</fullName>
    </recommendedName>
    <alternativeName>
        <fullName evidence="13">ATP synthase F(0) sector subunit b</fullName>
    </alternativeName>
    <alternativeName>
        <fullName evidence="13">ATPase subunit I</fullName>
    </alternativeName>
    <alternativeName>
        <fullName evidence="13">F-type ATPase subunit b</fullName>
        <shortName evidence="13">F-ATPase subunit b</shortName>
    </alternativeName>
</protein>
<evidence type="ECO:0000256" key="10">
    <source>
        <dbReference type="ARBA" id="ARBA00023310"/>
    </source>
</evidence>
<comment type="caution">
    <text evidence="16">The sequence shown here is derived from an EMBL/GenBank/DDBJ whole genome shotgun (WGS) entry which is preliminary data.</text>
</comment>
<keyword evidence="3 13" id="KW-1003">Cell membrane</keyword>
<evidence type="ECO:0000256" key="13">
    <source>
        <dbReference type="HAMAP-Rule" id="MF_01398"/>
    </source>
</evidence>
<dbReference type="InterPro" id="IPR005864">
    <property type="entry name" value="ATP_synth_F0_bsu_bac"/>
</dbReference>
<evidence type="ECO:0000256" key="7">
    <source>
        <dbReference type="ARBA" id="ARBA00022989"/>
    </source>
</evidence>